<proteinExistence type="inferred from homology"/>
<feature type="transmembrane region" description="Helical" evidence="3">
    <location>
        <begin position="32"/>
        <end position="52"/>
    </location>
</feature>
<feature type="transmembrane region" description="Helical" evidence="3">
    <location>
        <begin position="146"/>
        <end position="168"/>
    </location>
</feature>
<evidence type="ECO:0000256" key="3">
    <source>
        <dbReference type="SAM" id="Phobius"/>
    </source>
</evidence>
<feature type="transmembrane region" description="Helical" evidence="3">
    <location>
        <begin position="203"/>
        <end position="226"/>
    </location>
</feature>
<organism evidence="4 5">
    <name type="scientific">Microbacterium deminutum</name>
    <dbReference type="NCBI Taxonomy" id="344164"/>
    <lineage>
        <taxon>Bacteria</taxon>
        <taxon>Bacillati</taxon>
        <taxon>Actinomycetota</taxon>
        <taxon>Actinomycetes</taxon>
        <taxon>Micrococcales</taxon>
        <taxon>Microbacteriaceae</taxon>
        <taxon>Microbacterium</taxon>
    </lineage>
</organism>
<sequence length="258" mass="27233">MQMVHLAPLSSVVGGLVGLVIVASSDGLSPAGWIAGCLYLIVSNLLLTRGLLRGGAARFGPANAATSIRSTLVGVITALVATSFTTQISVPLLIGLTAPALALDAVDGWLARRTHTASELGARFDMEVDAFLILVLSAFVAQDLGWWVLMLGLMRYAYVVAGWLLPWLRGAVPPRYWGKVVAAVTGISLASAASGLAPTWFDAVVVLGCLVLLIESFGRDVVWLYVRHRATVPRRIRPSARGMTAPIIDGRGEGVAHL</sequence>
<gene>
    <name evidence="4" type="ORF">GCM10009776_00570</name>
</gene>
<keyword evidence="5" id="KW-1185">Reference proteome</keyword>
<keyword evidence="3" id="KW-1133">Transmembrane helix</keyword>
<comment type="similarity">
    <text evidence="2">Belongs to the CDP-alcohol phosphatidyltransferase class-I family.</text>
</comment>
<reference evidence="4 5" key="1">
    <citation type="journal article" date="2019" name="Int. J. Syst. Evol. Microbiol.">
        <title>The Global Catalogue of Microorganisms (GCM) 10K type strain sequencing project: providing services to taxonomists for standard genome sequencing and annotation.</title>
        <authorList>
            <consortium name="The Broad Institute Genomics Platform"/>
            <consortium name="The Broad Institute Genome Sequencing Center for Infectious Disease"/>
            <person name="Wu L."/>
            <person name="Ma J."/>
        </authorList>
    </citation>
    <scope>NUCLEOTIDE SEQUENCE [LARGE SCALE GENOMIC DNA]</scope>
    <source>
        <strain evidence="4 5">JCM 14901</strain>
    </source>
</reference>
<keyword evidence="3" id="KW-0472">Membrane</keyword>
<comment type="caution">
    <text evidence="4">The sequence shown here is derived from an EMBL/GenBank/DDBJ whole genome shotgun (WGS) entry which is preliminary data.</text>
</comment>
<dbReference type="PROSITE" id="PS00379">
    <property type="entry name" value="CDP_ALCOHOL_P_TRANSF"/>
    <property type="match status" value="1"/>
</dbReference>
<dbReference type="InterPro" id="IPR043130">
    <property type="entry name" value="CDP-OH_PTrfase_TM_dom"/>
</dbReference>
<dbReference type="EMBL" id="BAAAOG010000001">
    <property type="protein sequence ID" value="GAA1942710.1"/>
    <property type="molecule type" value="Genomic_DNA"/>
</dbReference>
<dbReference type="InterPro" id="IPR000462">
    <property type="entry name" value="CDP-OH_P_trans"/>
</dbReference>
<keyword evidence="3" id="KW-0812">Transmembrane</keyword>
<feature type="transmembrane region" description="Helical" evidence="3">
    <location>
        <begin position="64"/>
        <end position="84"/>
    </location>
</feature>
<dbReference type="InterPro" id="IPR048254">
    <property type="entry name" value="CDP_ALCOHOL_P_TRANSF_CS"/>
</dbReference>
<accession>A0ABN2Q5K1</accession>
<keyword evidence="1 2" id="KW-0808">Transferase</keyword>
<dbReference type="Proteomes" id="UP001499933">
    <property type="component" value="Unassembled WGS sequence"/>
</dbReference>
<dbReference type="Pfam" id="PF01066">
    <property type="entry name" value="CDP-OH_P_transf"/>
    <property type="match status" value="1"/>
</dbReference>
<dbReference type="Gene3D" id="1.20.120.1760">
    <property type="match status" value="1"/>
</dbReference>
<protein>
    <submittedName>
        <fullName evidence="4">CDP-alcohol phosphatidyltransferase family protein</fullName>
    </submittedName>
</protein>
<evidence type="ECO:0000256" key="2">
    <source>
        <dbReference type="RuleBase" id="RU003750"/>
    </source>
</evidence>
<evidence type="ECO:0000313" key="5">
    <source>
        <dbReference type="Proteomes" id="UP001499933"/>
    </source>
</evidence>
<evidence type="ECO:0000313" key="4">
    <source>
        <dbReference type="EMBL" id="GAA1942710.1"/>
    </source>
</evidence>
<evidence type="ECO:0000256" key="1">
    <source>
        <dbReference type="ARBA" id="ARBA00022679"/>
    </source>
</evidence>
<name>A0ABN2Q5K1_9MICO</name>
<feature type="transmembrane region" description="Helical" evidence="3">
    <location>
        <begin position="180"/>
        <end position="197"/>
    </location>
</feature>